<organism evidence="1 2">
    <name type="scientific">Lawsonella clevelandensis</name>
    <dbReference type="NCBI Taxonomy" id="1528099"/>
    <lineage>
        <taxon>Bacteria</taxon>
        <taxon>Bacillati</taxon>
        <taxon>Actinomycetota</taxon>
        <taxon>Actinomycetes</taxon>
        <taxon>Mycobacteriales</taxon>
        <taxon>Lawsonellaceae</taxon>
        <taxon>Lawsonella</taxon>
    </lineage>
</organism>
<dbReference type="KEGG" id="cbq:AL705_03860"/>
<sequence>MFQHLQLVFLNMIHRRFMSVQRLGLMPARIFLISPMVLRKLLLKLRILDRKARLRVQQGKAFAVGQSQ</sequence>
<reference evidence="1 2" key="1">
    <citation type="journal article" date="2015" name="Genome Announc.">
        <title>Complete Genome Sequences for Two Strains of a Novel Fastidious, Partially Acid-Fast, Gram-Positive Corynebacterineae Bacterium, Derived from Human Clinical Samples.</title>
        <authorList>
            <person name="Nicholson A.C."/>
            <person name="Bell M."/>
            <person name="Humrighouse B.W."/>
            <person name="McQuiston J.R."/>
        </authorList>
    </citation>
    <scope>NUCLEOTIDE SEQUENCE [LARGE SCALE GENOMIC DNA]</scope>
    <source>
        <strain evidence="1 2">X1698</strain>
    </source>
</reference>
<dbReference type="Proteomes" id="UP000068137">
    <property type="component" value="Chromosome"/>
</dbReference>
<name>A0A0M4MC36_9ACTN</name>
<protein>
    <submittedName>
        <fullName evidence="1">Uncharacterized protein</fullName>
    </submittedName>
</protein>
<dbReference type="EMBL" id="CP012390">
    <property type="protein sequence ID" value="ALE18925.1"/>
    <property type="molecule type" value="Genomic_DNA"/>
</dbReference>
<proteinExistence type="predicted"/>
<accession>A0A0M4MC36</accession>
<gene>
    <name evidence="1" type="ORF">AL705_03860</name>
</gene>
<evidence type="ECO:0000313" key="2">
    <source>
        <dbReference type="Proteomes" id="UP000068137"/>
    </source>
</evidence>
<evidence type="ECO:0000313" key="1">
    <source>
        <dbReference type="EMBL" id="ALE18925.1"/>
    </source>
</evidence>
<dbReference type="AlphaFoldDB" id="A0A0M4MC36"/>